<dbReference type="EMBL" id="LJIJ01000137">
    <property type="protein sequence ID" value="ODN01849.1"/>
    <property type="molecule type" value="Genomic_DNA"/>
</dbReference>
<organism evidence="9 10">
    <name type="scientific">Orchesella cincta</name>
    <name type="common">Springtail</name>
    <name type="synonym">Podura cincta</name>
    <dbReference type="NCBI Taxonomy" id="48709"/>
    <lineage>
        <taxon>Eukaryota</taxon>
        <taxon>Metazoa</taxon>
        <taxon>Ecdysozoa</taxon>
        <taxon>Arthropoda</taxon>
        <taxon>Hexapoda</taxon>
        <taxon>Collembola</taxon>
        <taxon>Entomobryomorpha</taxon>
        <taxon>Entomobryoidea</taxon>
        <taxon>Orchesellidae</taxon>
        <taxon>Orchesellinae</taxon>
        <taxon>Orchesella</taxon>
    </lineage>
</organism>
<evidence type="ECO:0000256" key="2">
    <source>
        <dbReference type="ARBA" id="ARBA00004308"/>
    </source>
</evidence>
<keyword evidence="10" id="KW-1185">Reference proteome</keyword>
<name>A0A1D2N9B6_ORCCI</name>
<dbReference type="InterPro" id="IPR002172">
    <property type="entry name" value="LDrepeatLR_classA_rpt"/>
</dbReference>
<reference evidence="9 10" key="1">
    <citation type="journal article" date="2016" name="Genome Biol. Evol.">
        <title>Gene Family Evolution Reflects Adaptation to Soil Environmental Stressors in the Genome of the Collembolan Orchesella cincta.</title>
        <authorList>
            <person name="Faddeeva-Vakhrusheva A."/>
            <person name="Derks M.F."/>
            <person name="Anvar S.Y."/>
            <person name="Agamennone V."/>
            <person name="Suring W."/>
            <person name="Smit S."/>
            <person name="van Straalen N.M."/>
            <person name="Roelofs D."/>
        </authorList>
    </citation>
    <scope>NUCLEOTIDE SEQUENCE [LARGE SCALE GENOMIC DNA]</scope>
    <source>
        <tissue evidence="9">Mixed pool</tissue>
    </source>
</reference>
<comment type="subcellular location">
    <subcellularLocation>
        <location evidence="2">Endomembrane system</location>
    </subcellularLocation>
    <subcellularLocation>
        <location evidence="1">Membrane</location>
        <topology evidence="1">Single-pass membrane protein</topology>
    </subcellularLocation>
</comment>
<dbReference type="AlphaFoldDB" id="A0A1D2N9B6"/>
<proteinExistence type="predicted"/>
<evidence type="ECO:0000256" key="4">
    <source>
        <dbReference type="ARBA" id="ARBA00022737"/>
    </source>
</evidence>
<dbReference type="PROSITE" id="PS01209">
    <property type="entry name" value="LDLRA_1"/>
    <property type="match status" value="2"/>
</dbReference>
<keyword evidence="4" id="KW-0677">Repeat</keyword>
<dbReference type="PANTHER" id="PTHR24270">
    <property type="entry name" value="LOW-DENSITY LIPOPROTEIN RECEPTOR-RELATED"/>
    <property type="match status" value="1"/>
</dbReference>
<dbReference type="GO" id="GO:0012505">
    <property type="term" value="C:endomembrane system"/>
    <property type="evidence" value="ECO:0007669"/>
    <property type="project" value="UniProtKB-SubCell"/>
</dbReference>
<dbReference type="InterPro" id="IPR050685">
    <property type="entry name" value="LDLR"/>
</dbReference>
<dbReference type="GO" id="GO:0016192">
    <property type="term" value="P:vesicle-mediated transport"/>
    <property type="evidence" value="ECO:0007669"/>
    <property type="project" value="UniProtKB-ARBA"/>
</dbReference>
<keyword evidence="6" id="KW-0472">Membrane</keyword>
<dbReference type="OrthoDB" id="19606at2759"/>
<dbReference type="PROSITE" id="PS50068">
    <property type="entry name" value="LDLRA_2"/>
    <property type="match status" value="2"/>
</dbReference>
<evidence type="ECO:0000256" key="5">
    <source>
        <dbReference type="ARBA" id="ARBA00022989"/>
    </source>
</evidence>
<keyword evidence="5" id="KW-1133">Transmembrane helix</keyword>
<dbReference type="Gene3D" id="4.10.400.10">
    <property type="entry name" value="Low-density Lipoprotein Receptor"/>
    <property type="match status" value="2"/>
</dbReference>
<dbReference type="STRING" id="48709.A0A1D2N9B6"/>
<comment type="caution">
    <text evidence="9">The sequence shown here is derived from an EMBL/GenBank/DDBJ whole genome shotgun (WGS) entry which is preliminary data.</text>
</comment>
<protein>
    <submittedName>
        <fullName evidence="9">Low-density lipoprotein receptor-related protein</fullName>
    </submittedName>
</protein>
<dbReference type="InterPro" id="IPR023415">
    <property type="entry name" value="LDLR_class-A_CS"/>
</dbReference>
<keyword evidence="9" id="KW-0449">Lipoprotein</keyword>
<gene>
    <name evidence="9" type="ORF">Ocin01_04857</name>
</gene>
<dbReference type="SMART" id="SM00192">
    <property type="entry name" value="LDLa"/>
    <property type="match status" value="2"/>
</dbReference>
<dbReference type="Proteomes" id="UP000094527">
    <property type="component" value="Unassembled WGS sequence"/>
</dbReference>
<evidence type="ECO:0000313" key="9">
    <source>
        <dbReference type="EMBL" id="ODN01849.1"/>
    </source>
</evidence>
<keyword evidence="7" id="KW-1015">Disulfide bond</keyword>
<dbReference type="InterPro" id="IPR036055">
    <property type="entry name" value="LDL_receptor-like_sf"/>
</dbReference>
<comment type="caution">
    <text evidence="8">Lacks conserved residue(s) required for the propagation of feature annotation.</text>
</comment>
<dbReference type="SUPFAM" id="SSF57424">
    <property type="entry name" value="LDL receptor-like module"/>
    <property type="match status" value="2"/>
</dbReference>
<evidence type="ECO:0000313" key="10">
    <source>
        <dbReference type="Proteomes" id="UP000094527"/>
    </source>
</evidence>
<dbReference type="PRINTS" id="PR00261">
    <property type="entry name" value="LDLRECEPTOR"/>
</dbReference>
<evidence type="ECO:0000256" key="1">
    <source>
        <dbReference type="ARBA" id="ARBA00004167"/>
    </source>
</evidence>
<keyword evidence="3" id="KW-0812">Transmembrane</keyword>
<accession>A0A1D2N9B6</accession>
<dbReference type="GO" id="GO:0016020">
    <property type="term" value="C:membrane"/>
    <property type="evidence" value="ECO:0007669"/>
    <property type="project" value="UniProtKB-SubCell"/>
</dbReference>
<evidence type="ECO:0000256" key="3">
    <source>
        <dbReference type="ARBA" id="ARBA00022692"/>
    </source>
</evidence>
<dbReference type="CDD" id="cd00112">
    <property type="entry name" value="LDLa"/>
    <property type="match status" value="2"/>
</dbReference>
<evidence type="ECO:0000256" key="7">
    <source>
        <dbReference type="ARBA" id="ARBA00023157"/>
    </source>
</evidence>
<evidence type="ECO:0000256" key="6">
    <source>
        <dbReference type="ARBA" id="ARBA00023136"/>
    </source>
</evidence>
<keyword evidence="9" id="KW-0675">Receptor</keyword>
<evidence type="ECO:0000256" key="8">
    <source>
        <dbReference type="PROSITE-ProRule" id="PRU00124"/>
    </source>
</evidence>
<dbReference type="Pfam" id="PF00057">
    <property type="entry name" value="Ldl_recept_a"/>
    <property type="match status" value="2"/>
</dbReference>
<sequence length="192" mass="21450">MYFYSKIESFKLVLTISNGRLGIMKQNHLRTCFETTAFLLLLCLGSVIPESTVSETITCSSDQFACKNGGVVGKGANKCIPKRWVCDFHADCPDASDELENCPPPECDPTTHFQCASYKFNTTYCIPLHQKCDTIRDCEDGSDESASCQYRPCHPEDHKCDPAPEQLSRCYYLSLIKTMPSCPCCALPRLGF</sequence>